<comment type="caution">
    <text evidence="1">The sequence shown here is derived from an EMBL/GenBank/DDBJ whole genome shotgun (WGS) entry which is preliminary data.</text>
</comment>
<name>A0A7Y2E9X6_UNCEI</name>
<protein>
    <submittedName>
        <fullName evidence="1">Uncharacterized protein</fullName>
    </submittedName>
</protein>
<accession>A0A7Y2E9X6</accession>
<gene>
    <name evidence="1" type="ORF">HKN21_10965</name>
</gene>
<dbReference type="Proteomes" id="UP000547674">
    <property type="component" value="Unassembled WGS sequence"/>
</dbReference>
<organism evidence="1 2">
    <name type="scientific">Eiseniibacteriota bacterium</name>
    <dbReference type="NCBI Taxonomy" id="2212470"/>
    <lineage>
        <taxon>Bacteria</taxon>
        <taxon>Candidatus Eiseniibacteriota</taxon>
    </lineage>
</organism>
<reference evidence="1 2" key="1">
    <citation type="submission" date="2020-03" db="EMBL/GenBank/DDBJ databases">
        <title>Metabolic flexibility allows generalist bacteria to become dominant in a frequently disturbed ecosystem.</title>
        <authorList>
            <person name="Chen Y.-J."/>
            <person name="Leung P.M."/>
            <person name="Bay S.K."/>
            <person name="Hugenholtz P."/>
            <person name="Kessler A.J."/>
            <person name="Shelley G."/>
            <person name="Waite D.W."/>
            <person name="Cook P.L."/>
            <person name="Greening C."/>
        </authorList>
    </citation>
    <scope>NUCLEOTIDE SEQUENCE [LARGE SCALE GENOMIC DNA]</scope>
    <source>
        <strain evidence="1">SS_bin_28</strain>
    </source>
</reference>
<proteinExistence type="predicted"/>
<dbReference type="AlphaFoldDB" id="A0A7Y2E9X6"/>
<sequence>MEVKAKVGATNTSGNPQLYYALIHQVIKPSESNLGDMGAYSHDFGIDNLNPACELADGESLFLVGGRGSLAKALKLHESNIVRATSGSPLSWRVSQELNLKEAAKATKNVAKLTARNRKLDYSAYKHAKSLDPAAAVDPAQAALWSGMKKDQGSLFQAFKHARQNNKPLRKGHALSVVATLKNKYTVLEVAAGDGLEHKLAKNMVVFGVLLQEVKQGMPSRERGKWN</sequence>
<evidence type="ECO:0000313" key="2">
    <source>
        <dbReference type="Proteomes" id="UP000547674"/>
    </source>
</evidence>
<evidence type="ECO:0000313" key="1">
    <source>
        <dbReference type="EMBL" id="NNF07270.1"/>
    </source>
</evidence>
<dbReference type="EMBL" id="JABDJR010000440">
    <property type="protein sequence ID" value="NNF07270.1"/>
    <property type="molecule type" value="Genomic_DNA"/>
</dbReference>